<feature type="coiled-coil region" evidence="7">
    <location>
        <begin position="8"/>
        <end position="35"/>
    </location>
</feature>
<feature type="domain" description="Histidine kinase" evidence="8">
    <location>
        <begin position="38"/>
        <end position="253"/>
    </location>
</feature>
<dbReference type="EC" id="2.7.13.3" evidence="2"/>
<keyword evidence="4" id="KW-0808">Transferase</keyword>
<proteinExistence type="predicted"/>
<dbReference type="SMART" id="SM00387">
    <property type="entry name" value="HATPase_c"/>
    <property type="match status" value="1"/>
</dbReference>
<dbReference type="InterPro" id="IPR003594">
    <property type="entry name" value="HATPase_dom"/>
</dbReference>
<dbReference type="InterPro" id="IPR005467">
    <property type="entry name" value="His_kinase_dom"/>
</dbReference>
<evidence type="ECO:0000313" key="9">
    <source>
        <dbReference type="EMBL" id="SHF48493.1"/>
    </source>
</evidence>
<evidence type="ECO:0000256" key="4">
    <source>
        <dbReference type="ARBA" id="ARBA00022679"/>
    </source>
</evidence>
<keyword evidence="3" id="KW-0597">Phosphoprotein</keyword>
<evidence type="ECO:0000256" key="6">
    <source>
        <dbReference type="ARBA" id="ARBA00023012"/>
    </source>
</evidence>
<dbReference type="Gene3D" id="3.30.565.10">
    <property type="entry name" value="Histidine kinase-like ATPase, C-terminal domain"/>
    <property type="match status" value="1"/>
</dbReference>
<evidence type="ECO:0000256" key="3">
    <source>
        <dbReference type="ARBA" id="ARBA00022553"/>
    </source>
</evidence>
<sequence>MDFLSINTRFMDDVVNELQLKIERLENEINFKNGLISILSHDSKELFGTFLFLIEELEQKNISEEDFFTLLPQVKNDAKKNLQTVQDSIAWLKTQYGEFKIKPVKIRVMDLFHYLEERYAAQLKEKNINFYFKGDPNTFVTSDRILLEYILDKIFNNAAKYSLPGQDVYLQVITEDDQVVLSVTDFGTGMNEKYLSGIYTYNIPIFLGTSGEKGVGLSLKIVKNFISLLHGNIQIISAENKGTTVSIFLSKFIE</sequence>
<gene>
    <name evidence="9" type="ORF">SAMN05443633_104366</name>
</gene>
<comment type="catalytic activity">
    <reaction evidence="1">
        <text>ATP + protein L-histidine = ADP + protein N-phospho-L-histidine.</text>
        <dbReference type="EC" id="2.7.13.3"/>
    </reaction>
</comment>
<evidence type="ECO:0000259" key="8">
    <source>
        <dbReference type="PROSITE" id="PS50109"/>
    </source>
</evidence>
<dbReference type="Proteomes" id="UP000184518">
    <property type="component" value="Unassembled WGS sequence"/>
</dbReference>
<evidence type="ECO:0000256" key="2">
    <source>
        <dbReference type="ARBA" id="ARBA00012438"/>
    </source>
</evidence>
<evidence type="ECO:0000256" key="5">
    <source>
        <dbReference type="ARBA" id="ARBA00022777"/>
    </source>
</evidence>
<reference evidence="10" key="1">
    <citation type="submission" date="2016-11" db="EMBL/GenBank/DDBJ databases">
        <authorList>
            <person name="Varghese N."/>
            <person name="Submissions S."/>
        </authorList>
    </citation>
    <scope>NUCLEOTIDE SEQUENCE [LARGE SCALE GENOMIC DNA]</scope>
    <source>
        <strain evidence="10">DSM 27619</strain>
    </source>
</reference>
<evidence type="ECO:0000313" key="10">
    <source>
        <dbReference type="Proteomes" id="UP000184518"/>
    </source>
</evidence>
<dbReference type="RefSeq" id="WP_228420549.1">
    <property type="nucleotide sequence ID" value="NZ_FQUT01000004.1"/>
</dbReference>
<dbReference type="PRINTS" id="PR00344">
    <property type="entry name" value="BCTRLSENSOR"/>
</dbReference>
<dbReference type="AlphaFoldDB" id="A0A1M5C158"/>
<evidence type="ECO:0000256" key="7">
    <source>
        <dbReference type="SAM" id="Coils"/>
    </source>
</evidence>
<dbReference type="GO" id="GO:0000155">
    <property type="term" value="F:phosphorelay sensor kinase activity"/>
    <property type="evidence" value="ECO:0007669"/>
    <property type="project" value="TreeGrafter"/>
</dbReference>
<evidence type="ECO:0000256" key="1">
    <source>
        <dbReference type="ARBA" id="ARBA00000085"/>
    </source>
</evidence>
<accession>A0A1M5C158</accession>
<dbReference type="PROSITE" id="PS50109">
    <property type="entry name" value="HIS_KIN"/>
    <property type="match status" value="1"/>
</dbReference>
<keyword evidence="7" id="KW-0175">Coiled coil</keyword>
<keyword evidence="5 9" id="KW-0418">Kinase</keyword>
<keyword evidence="6" id="KW-0902">Two-component regulatory system</keyword>
<dbReference type="GO" id="GO:0005886">
    <property type="term" value="C:plasma membrane"/>
    <property type="evidence" value="ECO:0007669"/>
    <property type="project" value="TreeGrafter"/>
</dbReference>
<protein>
    <recommendedName>
        <fullName evidence="2">histidine kinase</fullName>
        <ecNumber evidence="2">2.7.13.3</ecNumber>
    </recommendedName>
</protein>
<name>A0A1M5C158_9FLAO</name>
<dbReference type="SUPFAM" id="SSF55874">
    <property type="entry name" value="ATPase domain of HSP90 chaperone/DNA topoisomerase II/histidine kinase"/>
    <property type="match status" value="1"/>
</dbReference>
<dbReference type="InterPro" id="IPR050351">
    <property type="entry name" value="BphY/WalK/GraS-like"/>
</dbReference>
<organism evidence="9 10">
    <name type="scientific">Chryseobacterium arachidis</name>
    <dbReference type="NCBI Taxonomy" id="1416778"/>
    <lineage>
        <taxon>Bacteria</taxon>
        <taxon>Pseudomonadati</taxon>
        <taxon>Bacteroidota</taxon>
        <taxon>Flavobacteriia</taxon>
        <taxon>Flavobacteriales</taxon>
        <taxon>Weeksellaceae</taxon>
        <taxon>Chryseobacterium group</taxon>
        <taxon>Chryseobacterium</taxon>
    </lineage>
</organism>
<dbReference type="EMBL" id="FQUT01000004">
    <property type="protein sequence ID" value="SHF48493.1"/>
    <property type="molecule type" value="Genomic_DNA"/>
</dbReference>
<dbReference type="InterPro" id="IPR036890">
    <property type="entry name" value="HATPase_C_sf"/>
</dbReference>
<dbReference type="PANTHER" id="PTHR45453">
    <property type="entry name" value="PHOSPHATE REGULON SENSOR PROTEIN PHOR"/>
    <property type="match status" value="1"/>
</dbReference>
<keyword evidence="10" id="KW-1185">Reference proteome</keyword>
<dbReference type="Pfam" id="PF02518">
    <property type="entry name" value="HATPase_c"/>
    <property type="match status" value="1"/>
</dbReference>
<dbReference type="GO" id="GO:0004721">
    <property type="term" value="F:phosphoprotein phosphatase activity"/>
    <property type="evidence" value="ECO:0007669"/>
    <property type="project" value="TreeGrafter"/>
</dbReference>
<dbReference type="STRING" id="1416778.SAMN05443633_104366"/>
<dbReference type="InterPro" id="IPR004358">
    <property type="entry name" value="Sig_transdc_His_kin-like_C"/>
</dbReference>
<dbReference type="PANTHER" id="PTHR45453:SF1">
    <property type="entry name" value="PHOSPHATE REGULON SENSOR PROTEIN PHOR"/>
    <property type="match status" value="1"/>
</dbReference>
<dbReference type="GO" id="GO:0016036">
    <property type="term" value="P:cellular response to phosphate starvation"/>
    <property type="evidence" value="ECO:0007669"/>
    <property type="project" value="TreeGrafter"/>
</dbReference>